<proteinExistence type="predicted"/>
<accession>A0A120K0X7</accession>
<gene>
    <name evidence="2" type="ORF">AW171_hschr2316</name>
</gene>
<dbReference type="Proteomes" id="UP000243052">
    <property type="component" value="Chromosome ii"/>
</dbReference>
<keyword evidence="3" id="KW-1185">Reference proteome</keyword>
<dbReference type="RefSeq" id="XP_017985795.1">
    <property type="nucleotide sequence ID" value="XM_018130109.1"/>
</dbReference>
<evidence type="ECO:0000313" key="3">
    <source>
        <dbReference type="Proteomes" id="UP000243052"/>
    </source>
</evidence>
<dbReference type="AlphaFoldDB" id="A0A120K0X7"/>
<dbReference type="GeneID" id="28721967"/>
<sequence>MNYAPLGRVEHVGSDHHSKNRIRKSRKNSDSTVRYGEHNLFELSNLFDFGHCVSSSCAKATSHKPDCSRCGFKCDWENEGCNNEECATEKRRSLAEIEKRGDSSNLEVLCVDNNKAGEIERWTDEIENEFTFNMMPETPSVSKRTSRLLLLHDLIFGDFYDD</sequence>
<feature type="compositionally biased region" description="Basic and acidic residues" evidence="1">
    <location>
        <begin position="8"/>
        <end position="17"/>
    </location>
</feature>
<dbReference type="EMBL" id="CP014242">
    <property type="protein sequence ID" value="AMD18799.1"/>
    <property type="molecule type" value="Genomic_DNA"/>
</dbReference>
<protein>
    <submittedName>
        <fullName evidence="2">HBL103Cp</fullName>
    </submittedName>
</protein>
<evidence type="ECO:0000256" key="1">
    <source>
        <dbReference type="SAM" id="MobiDB-lite"/>
    </source>
</evidence>
<name>A0A120K0X7_9SACH</name>
<evidence type="ECO:0000313" key="2">
    <source>
        <dbReference type="EMBL" id="AMD18799.1"/>
    </source>
</evidence>
<reference evidence="2 3" key="1">
    <citation type="submission" date="2016-01" db="EMBL/GenBank/DDBJ databases">
        <title>Genome sequence of the yeast Holleya sinecauda.</title>
        <authorList>
            <person name="Dietrich F.S."/>
        </authorList>
    </citation>
    <scope>NUCLEOTIDE SEQUENCE [LARGE SCALE GENOMIC DNA]</scope>
    <source>
        <strain evidence="2 3">ATCC 58844</strain>
    </source>
</reference>
<feature type="region of interest" description="Disordered" evidence="1">
    <location>
        <begin position="1"/>
        <end position="30"/>
    </location>
</feature>
<organism evidence="2 3">
    <name type="scientific">Eremothecium sinecaudum</name>
    <dbReference type="NCBI Taxonomy" id="45286"/>
    <lineage>
        <taxon>Eukaryota</taxon>
        <taxon>Fungi</taxon>
        <taxon>Dikarya</taxon>
        <taxon>Ascomycota</taxon>
        <taxon>Saccharomycotina</taxon>
        <taxon>Saccharomycetes</taxon>
        <taxon>Saccharomycetales</taxon>
        <taxon>Saccharomycetaceae</taxon>
        <taxon>Eremothecium</taxon>
    </lineage>
</organism>